<dbReference type="PROSITE" id="PS51202">
    <property type="entry name" value="RCK_C"/>
    <property type="match status" value="2"/>
</dbReference>
<feature type="domain" description="RCK N-terminal" evidence="7">
    <location>
        <begin position="233"/>
        <end position="352"/>
    </location>
</feature>
<dbReference type="Gene3D" id="3.30.70.1450">
    <property type="entry name" value="Regulator of K+ conductance, C-terminal domain"/>
    <property type="match status" value="2"/>
</dbReference>
<sequence length="458" mass="49850">MKVIICGAGQVGWQIARHLAGERNDVTVIDTNPELVRRASDLLDVQGVVGFASHPDVLDRAGARDCDLIIAATHSDEVNMVTCQVAQSVFGITRKIARLRAQTYMAPQYADLYRRDHLPIDVIISPEREVAEAALQRLLAPATFDTESFLSGAVQLLGIALDEDCPVLDTPLRQLNDLFPTLGAMVVGVRREGRLFAPEPGDQLFTGDQIYVFTLSHDINRTLEIFGKATKKQERITIIGGGIVGLGVARALEARSDRVRVKIIERDRRTAEAAADALERTIVLHGDGMSAEMLEEANVARADAVLAVTDDDKTNLLVSVRAKQVGCKMAISLVNDPTLVPLMAPLDIDAYINPRAITVSSILRHIRHGKVRGVYSIGDAEAEVIEAVVLSTSPIAGRAVREIEFPEGVLLGAIRKGDKVMKPAGDTKVEENDVIVLFALAHDIPEVERLLQVSIDFF</sequence>
<evidence type="ECO:0000259" key="7">
    <source>
        <dbReference type="PROSITE" id="PS51201"/>
    </source>
</evidence>
<keyword evidence="3" id="KW-0633">Potassium transport</keyword>
<feature type="domain" description="RCK C-terminal" evidence="8">
    <location>
        <begin position="144"/>
        <end position="228"/>
    </location>
</feature>
<dbReference type="SUPFAM" id="SSF51735">
    <property type="entry name" value="NAD(P)-binding Rossmann-fold domains"/>
    <property type="match status" value="2"/>
</dbReference>
<keyword evidence="10" id="KW-1185">Reference proteome</keyword>
<dbReference type="PROSITE" id="PS51201">
    <property type="entry name" value="RCK_N"/>
    <property type="match status" value="2"/>
</dbReference>
<comment type="caution">
    <text evidence="9">The sequence shown here is derived from an EMBL/GenBank/DDBJ whole genome shotgun (WGS) entry which is preliminary data.</text>
</comment>
<dbReference type="PRINTS" id="PR00335">
    <property type="entry name" value="KUPTAKETRKA"/>
</dbReference>
<dbReference type="InterPro" id="IPR036721">
    <property type="entry name" value="RCK_C_sf"/>
</dbReference>
<dbReference type="NCBIfam" id="NF007031">
    <property type="entry name" value="PRK09496.1-2"/>
    <property type="match status" value="1"/>
</dbReference>
<gene>
    <name evidence="9" type="primary">trkA</name>
    <name evidence="9" type="ORF">ACFSM0_15195</name>
</gene>
<dbReference type="InterPro" id="IPR003148">
    <property type="entry name" value="RCK_N"/>
</dbReference>
<accession>A0ABW5ADP8</accession>
<dbReference type="Proteomes" id="UP001597413">
    <property type="component" value="Unassembled WGS sequence"/>
</dbReference>
<dbReference type="Pfam" id="PF02080">
    <property type="entry name" value="TrkA_C"/>
    <property type="match status" value="2"/>
</dbReference>
<name>A0ABW5ADP8_9RHOB</name>
<feature type="domain" description="RCK N-terminal" evidence="7">
    <location>
        <begin position="1"/>
        <end position="124"/>
    </location>
</feature>
<evidence type="ECO:0000313" key="9">
    <source>
        <dbReference type="EMBL" id="MFD2175438.1"/>
    </source>
</evidence>
<organism evidence="9 10">
    <name type="scientific">Rhodobacter lacus</name>
    <dbReference type="NCBI Taxonomy" id="1641972"/>
    <lineage>
        <taxon>Bacteria</taxon>
        <taxon>Pseudomonadati</taxon>
        <taxon>Pseudomonadota</taxon>
        <taxon>Alphaproteobacteria</taxon>
        <taxon>Rhodobacterales</taxon>
        <taxon>Rhodobacter group</taxon>
        <taxon>Rhodobacter</taxon>
    </lineage>
</organism>
<dbReference type="InterPro" id="IPR050721">
    <property type="entry name" value="Trk_Ktr_HKT_K-transport"/>
</dbReference>
<evidence type="ECO:0000256" key="3">
    <source>
        <dbReference type="ARBA" id="ARBA00022538"/>
    </source>
</evidence>
<dbReference type="EMBL" id="JBHUIX010000013">
    <property type="protein sequence ID" value="MFD2175438.1"/>
    <property type="molecule type" value="Genomic_DNA"/>
</dbReference>
<dbReference type="SUPFAM" id="SSF116726">
    <property type="entry name" value="TrkA C-terminal domain-like"/>
    <property type="match status" value="2"/>
</dbReference>
<keyword evidence="6" id="KW-0406">Ion transport</keyword>
<evidence type="ECO:0000259" key="8">
    <source>
        <dbReference type="PROSITE" id="PS51202"/>
    </source>
</evidence>
<keyword evidence="4" id="KW-0630">Potassium</keyword>
<dbReference type="Pfam" id="PF02254">
    <property type="entry name" value="TrkA_N"/>
    <property type="match status" value="2"/>
</dbReference>
<dbReference type="PANTHER" id="PTHR43833">
    <property type="entry name" value="POTASSIUM CHANNEL PROTEIN 2-RELATED-RELATED"/>
    <property type="match status" value="1"/>
</dbReference>
<dbReference type="RefSeq" id="WP_377392174.1">
    <property type="nucleotide sequence ID" value="NZ_JBHUIX010000013.1"/>
</dbReference>
<dbReference type="NCBIfam" id="NF007039">
    <property type="entry name" value="PRK09496.3-2"/>
    <property type="match status" value="1"/>
</dbReference>
<reference evidence="10" key="1">
    <citation type="journal article" date="2019" name="Int. J. Syst. Evol. Microbiol.">
        <title>The Global Catalogue of Microorganisms (GCM) 10K type strain sequencing project: providing services to taxonomists for standard genome sequencing and annotation.</title>
        <authorList>
            <consortium name="The Broad Institute Genomics Platform"/>
            <consortium name="The Broad Institute Genome Sequencing Center for Infectious Disease"/>
            <person name="Wu L."/>
            <person name="Ma J."/>
        </authorList>
    </citation>
    <scope>NUCLEOTIDE SEQUENCE [LARGE SCALE GENOMIC DNA]</scope>
    <source>
        <strain evidence="10">CCUG 55131</strain>
    </source>
</reference>
<evidence type="ECO:0000256" key="1">
    <source>
        <dbReference type="ARBA" id="ARBA00017378"/>
    </source>
</evidence>
<proteinExistence type="predicted"/>
<keyword evidence="2" id="KW-0813">Transport</keyword>
<evidence type="ECO:0000256" key="6">
    <source>
        <dbReference type="ARBA" id="ARBA00023065"/>
    </source>
</evidence>
<dbReference type="InterPro" id="IPR006036">
    <property type="entry name" value="K_uptake_TrkA"/>
</dbReference>
<dbReference type="Gene3D" id="3.40.50.720">
    <property type="entry name" value="NAD(P)-binding Rossmann-like Domain"/>
    <property type="match status" value="2"/>
</dbReference>
<dbReference type="NCBIfam" id="NF007032">
    <property type="entry name" value="PRK09496.1-4"/>
    <property type="match status" value="1"/>
</dbReference>
<evidence type="ECO:0000313" key="10">
    <source>
        <dbReference type="Proteomes" id="UP001597413"/>
    </source>
</evidence>
<dbReference type="PANTHER" id="PTHR43833:SF5">
    <property type="entry name" value="TRK SYSTEM POTASSIUM UPTAKE PROTEIN TRKA"/>
    <property type="match status" value="1"/>
</dbReference>
<evidence type="ECO:0000256" key="2">
    <source>
        <dbReference type="ARBA" id="ARBA00022448"/>
    </source>
</evidence>
<feature type="domain" description="RCK C-terminal" evidence="8">
    <location>
        <begin position="372"/>
        <end position="453"/>
    </location>
</feature>
<evidence type="ECO:0000256" key="5">
    <source>
        <dbReference type="ARBA" id="ARBA00023027"/>
    </source>
</evidence>
<keyword evidence="5" id="KW-0520">NAD</keyword>
<dbReference type="InterPro" id="IPR036291">
    <property type="entry name" value="NAD(P)-bd_dom_sf"/>
</dbReference>
<dbReference type="InterPro" id="IPR006037">
    <property type="entry name" value="RCK_C"/>
</dbReference>
<evidence type="ECO:0000256" key="4">
    <source>
        <dbReference type="ARBA" id="ARBA00022958"/>
    </source>
</evidence>
<protein>
    <recommendedName>
        <fullName evidence="1">Trk system potassium uptake protein TrkA</fullName>
    </recommendedName>
</protein>